<dbReference type="Proteomes" id="UP001174677">
    <property type="component" value="Chromosome 4"/>
</dbReference>
<evidence type="ECO:0000259" key="5">
    <source>
        <dbReference type="Pfam" id="PF14679"/>
    </source>
</evidence>
<evidence type="ECO:0000256" key="1">
    <source>
        <dbReference type="SAM" id="MobiDB-lite"/>
    </source>
</evidence>
<feature type="compositionally biased region" description="Polar residues" evidence="1">
    <location>
        <begin position="1"/>
        <end position="12"/>
    </location>
</feature>
<evidence type="ECO:0000259" key="4">
    <source>
        <dbReference type="Pfam" id="PF14678"/>
    </source>
</evidence>
<dbReference type="PANTHER" id="PTHR21818">
    <property type="entry name" value="BC025462 PROTEIN"/>
    <property type="match status" value="1"/>
</dbReference>
<dbReference type="InterPro" id="IPR029314">
    <property type="entry name" value="FANCI_S4"/>
</dbReference>
<feature type="domain" description="FANCI helical" evidence="6">
    <location>
        <begin position="553"/>
        <end position="790"/>
    </location>
</feature>
<name>A0ABQ9MR97_HEVBR</name>
<dbReference type="InterPro" id="IPR029312">
    <property type="entry name" value="FANCI_HD2"/>
</dbReference>
<feature type="region of interest" description="Disordered" evidence="1">
    <location>
        <begin position="1313"/>
        <end position="1393"/>
    </location>
</feature>
<feature type="domain" description="FANCI solenoid 4" evidence="4">
    <location>
        <begin position="1083"/>
        <end position="1320"/>
    </location>
</feature>
<evidence type="ECO:0008006" key="9">
    <source>
        <dbReference type="Google" id="ProtNLM"/>
    </source>
</evidence>
<dbReference type="Pfam" id="PF14676">
    <property type="entry name" value="FANCI_S2"/>
    <property type="match status" value="1"/>
</dbReference>
<dbReference type="InterPro" id="IPR029315">
    <property type="entry name" value="FANCI_S2"/>
</dbReference>
<keyword evidence="8" id="KW-1185">Reference proteome</keyword>
<evidence type="ECO:0000313" key="7">
    <source>
        <dbReference type="EMBL" id="KAJ9181895.1"/>
    </source>
</evidence>
<dbReference type="Pfam" id="PF14680">
    <property type="entry name" value="FANCI_HD2"/>
    <property type="match status" value="1"/>
</dbReference>
<proteinExistence type="predicted"/>
<feature type="compositionally biased region" description="Basic and acidic residues" evidence="1">
    <location>
        <begin position="1380"/>
        <end position="1393"/>
    </location>
</feature>
<dbReference type="EMBL" id="JARPOI010000004">
    <property type="protein sequence ID" value="KAJ9181895.1"/>
    <property type="molecule type" value="Genomic_DNA"/>
</dbReference>
<feature type="domain" description="FANCI solenoid 1" evidence="2">
    <location>
        <begin position="124"/>
        <end position="282"/>
    </location>
</feature>
<dbReference type="InterPro" id="IPR029310">
    <property type="entry name" value="FANCI_HD1"/>
</dbReference>
<feature type="compositionally biased region" description="Basic and acidic residues" evidence="1">
    <location>
        <begin position="1331"/>
        <end position="1342"/>
    </location>
</feature>
<accession>A0ABQ9MR97</accession>
<evidence type="ECO:0000259" key="3">
    <source>
        <dbReference type="Pfam" id="PF14676"/>
    </source>
</evidence>
<dbReference type="InterPro" id="IPR026171">
    <property type="entry name" value="FANCI"/>
</dbReference>
<feature type="domain" description="FANCI solenoid 2" evidence="3">
    <location>
        <begin position="380"/>
        <end position="535"/>
    </location>
</feature>
<dbReference type="InterPro" id="IPR029308">
    <property type="entry name" value="FANCI_S1"/>
</dbReference>
<dbReference type="PANTHER" id="PTHR21818:SF0">
    <property type="entry name" value="FANCONI ANEMIA GROUP I PROTEIN"/>
    <property type="match status" value="1"/>
</dbReference>
<feature type="region of interest" description="Disordered" evidence="1">
    <location>
        <begin position="1"/>
        <end position="21"/>
    </location>
</feature>
<sequence>MAAAPTASTSGGDQEPPPPLTDTEIVNLAHQSNLHDYLFSASSHATLLSYLHTRSRSPTPSIAVSEYTLSLLSLISLSPHHPSLSSLLSSLLSAYTRLFLSFQIPHDPNSLKTINLFATLLKYVPVKDLEFIVESIVMDLSKLLGSEDTQILDILPGCFSCLCAEKGKECANLILDRIFESEWSKVVLVKMVFLARELAGFLDKVRARELLEKVFKGMKSVDLQDLPLLSYQLLVLASKGFNKREVIEGIMRFFGSELGSKASSTVRQVEGTVLLHVNFAVKQDPSLGQEVIGLVKLDSKALNHFAVAVLLSVARVRRFSESSMGILRTAVLAAYSDYKFSRDCLWLPDGLKKEYLQIVQMVEKSILRAVNESNYGREHIVPSIVQFSFALLESLEGGNQGDLCNFGGLLGVEELSVQILKNLFEIHDMARNEIIEQCKLRVLSLKPEQSIPVIRLLFCLVQSYPYPVLEHVSRLKELLDYFTFMHGNVASCLVAALASLFKFNRDLRDYTILVVRKAMFKREDAVRLAATNAIISVLLAEKQSTRDGLFSLQDSSSQASCSQQAEIPCSYSSGGLFQELSGLLHRCLYLQAKVRKAMYHGLLKLVLVDPASGGAVLDFLLPHFLHFFKEDDDVQLQISGCVKSEGGKVVIEEPLDCLLSCVCWILLLQPHDKTNNPDSLWACFGFSFSQDNEVGRNLSGEAFSKAFLHIRKFLKKGNLEDILSSTLGSGSTAVEEENKKCCALILSGTIEVVLNTIAIELEKATDLKRVDLENEILEFVNFHESLEKYSCVKQSSVVKSQNVRANALDMPSFIKDGLTQEQIPFLATSSLCQLMKTALSLYNSECSRSSAASQNHSQLPSRDTLKCFKIIHFVLNSSLLHIRSYPTGRKEEPLKTLIYGEIKLMGPPLLKLICLLNSGLNFATDQKKEMKGKKAVEDRKEHLHLALLCLKELVTISLKNSCSTGLLEDLLSASTLKYDLDEEYEEMSRIGDQQIRIKVIFIVKILRPLFAELLAQSSFHEIEILCEMLMMVCEKLPSKWRNSNGSWGIHVCKSNGIRNSRVARSVAALAISLSSPPDDLIVAQYMAKELLEVIGLERNTQVEMSESYPIINQSTSTAISSCILKFIEAFITDMHWTMKKLKMFSLVWQKSIHLSQNGEDVSGFAVEDNLYLRAEAVVKVLSSFVLMNLKDPQAEHLLRLTAKFYKHLAQMSRLRIAPKGCKQLIPSPTFQRLVEITCKQLTVPLYKFVAELQRGQQENPNTKVIINKIKRENKFIPDLIFQIEDYEKYLIRLSKVSKVNLLKHAKRSTSRDFRILDNRNNGEDAPNSHDAANDRAGRSHDSEDTESERVSSPQMDSPKAAEESDGENGHGVSNGKRIKRDNNRVVRDSDDET</sequence>
<comment type="caution">
    <text evidence="7">The sequence shown here is derived from an EMBL/GenBank/DDBJ whole genome shotgun (WGS) entry which is preliminary data.</text>
</comment>
<gene>
    <name evidence="7" type="ORF">P3X46_005941</name>
</gene>
<protein>
    <recommendedName>
        <fullName evidence="9">Fanconi anemia group I protein</fullName>
    </recommendedName>
</protein>
<organism evidence="7 8">
    <name type="scientific">Hevea brasiliensis</name>
    <name type="common">Para rubber tree</name>
    <name type="synonym">Siphonia brasiliensis</name>
    <dbReference type="NCBI Taxonomy" id="3981"/>
    <lineage>
        <taxon>Eukaryota</taxon>
        <taxon>Viridiplantae</taxon>
        <taxon>Streptophyta</taxon>
        <taxon>Embryophyta</taxon>
        <taxon>Tracheophyta</taxon>
        <taxon>Spermatophyta</taxon>
        <taxon>Magnoliopsida</taxon>
        <taxon>eudicotyledons</taxon>
        <taxon>Gunneridae</taxon>
        <taxon>Pentapetalae</taxon>
        <taxon>rosids</taxon>
        <taxon>fabids</taxon>
        <taxon>Malpighiales</taxon>
        <taxon>Euphorbiaceae</taxon>
        <taxon>Crotonoideae</taxon>
        <taxon>Micrandreae</taxon>
        <taxon>Hevea</taxon>
    </lineage>
</organism>
<feature type="compositionally biased region" description="Basic and acidic residues" evidence="1">
    <location>
        <begin position="1313"/>
        <end position="1322"/>
    </location>
</feature>
<feature type="domain" description="FANCI helical" evidence="5">
    <location>
        <begin position="286"/>
        <end position="367"/>
    </location>
</feature>
<dbReference type="Pfam" id="PF14679">
    <property type="entry name" value="FANCI_HD1"/>
    <property type="match status" value="1"/>
</dbReference>
<evidence type="ECO:0000313" key="8">
    <source>
        <dbReference type="Proteomes" id="UP001174677"/>
    </source>
</evidence>
<dbReference type="Pfam" id="PF14675">
    <property type="entry name" value="FANCI_S1"/>
    <property type="match status" value="1"/>
</dbReference>
<evidence type="ECO:0000259" key="6">
    <source>
        <dbReference type="Pfam" id="PF14680"/>
    </source>
</evidence>
<evidence type="ECO:0000259" key="2">
    <source>
        <dbReference type="Pfam" id="PF14675"/>
    </source>
</evidence>
<reference evidence="7" key="1">
    <citation type="journal article" date="2023" name="Plant Biotechnol. J.">
        <title>Chromosome-level wild Hevea brasiliensis genome provides new tools for genomic-assisted breeding and valuable loci to elevate rubber yield.</title>
        <authorList>
            <person name="Cheng H."/>
            <person name="Song X."/>
            <person name="Hu Y."/>
            <person name="Wu T."/>
            <person name="Yang Q."/>
            <person name="An Z."/>
            <person name="Feng S."/>
            <person name="Deng Z."/>
            <person name="Wu W."/>
            <person name="Zeng X."/>
            <person name="Tu M."/>
            <person name="Wang X."/>
            <person name="Huang H."/>
        </authorList>
    </citation>
    <scope>NUCLEOTIDE SEQUENCE</scope>
    <source>
        <strain evidence="7">MT/VB/25A 57/8</strain>
    </source>
</reference>
<dbReference type="Pfam" id="PF14678">
    <property type="entry name" value="FANCI_S4"/>
    <property type="match status" value="1"/>
</dbReference>